<accession>A0A9P4NCS4</accession>
<evidence type="ECO:0000256" key="1">
    <source>
        <dbReference type="SAM" id="MobiDB-lite"/>
    </source>
</evidence>
<dbReference type="AlphaFoldDB" id="A0A9P4NCS4"/>
<comment type="caution">
    <text evidence="2">The sequence shown here is derived from an EMBL/GenBank/DDBJ whole genome shotgun (WGS) entry which is preliminary data.</text>
</comment>
<organism evidence="2 3">
    <name type="scientific">Lojkania enalia</name>
    <dbReference type="NCBI Taxonomy" id="147567"/>
    <lineage>
        <taxon>Eukaryota</taxon>
        <taxon>Fungi</taxon>
        <taxon>Dikarya</taxon>
        <taxon>Ascomycota</taxon>
        <taxon>Pezizomycotina</taxon>
        <taxon>Dothideomycetes</taxon>
        <taxon>Pleosporomycetidae</taxon>
        <taxon>Pleosporales</taxon>
        <taxon>Pleosporales incertae sedis</taxon>
        <taxon>Lojkania</taxon>
    </lineage>
</organism>
<reference evidence="3" key="1">
    <citation type="journal article" date="2020" name="Stud. Mycol.">
        <title>101 Dothideomycetes genomes: A test case for predicting lifestyles and emergence of pathogens.</title>
        <authorList>
            <person name="Haridas S."/>
            <person name="Albert R."/>
            <person name="Binder M."/>
            <person name="Bloem J."/>
            <person name="LaButti K."/>
            <person name="Salamov A."/>
            <person name="Andreopoulos B."/>
            <person name="Baker S."/>
            <person name="Barry K."/>
            <person name="Bills G."/>
            <person name="Bluhm B."/>
            <person name="Cannon C."/>
            <person name="Castanera R."/>
            <person name="Culley D."/>
            <person name="Daum C."/>
            <person name="Ezra D."/>
            <person name="Gonzalez J."/>
            <person name="Henrissat B."/>
            <person name="Kuo A."/>
            <person name="Liang C."/>
            <person name="Lipzen A."/>
            <person name="Lutzoni F."/>
            <person name="Magnuson J."/>
            <person name="Mondo S."/>
            <person name="Nolan M."/>
            <person name="Ohm R."/>
            <person name="Pangilinan J."/>
            <person name="Park H.-J."/>
            <person name="Ramirez L."/>
            <person name="Alfaro M."/>
            <person name="Sun H."/>
            <person name="Tritt A."/>
            <person name="Yoshinaga Y."/>
            <person name="Zwiers L.-H."/>
            <person name="Turgeon B."/>
            <person name="Goodwin S."/>
            <person name="Spatafora J."/>
            <person name="Crous P."/>
            <person name="Grigoriev I."/>
        </authorList>
    </citation>
    <scope>NUCLEOTIDE SEQUENCE [LARGE SCALE GENOMIC DNA]</scope>
    <source>
        <strain evidence="3">CBS 304.66</strain>
    </source>
</reference>
<evidence type="ECO:0000313" key="2">
    <source>
        <dbReference type="EMBL" id="KAF2270859.1"/>
    </source>
</evidence>
<evidence type="ECO:0000313" key="3">
    <source>
        <dbReference type="Proteomes" id="UP000800093"/>
    </source>
</evidence>
<protein>
    <submittedName>
        <fullName evidence="2">Uncharacterized protein</fullName>
    </submittedName>
</protein>
<dbReference type="Proteomes" id="UP000800093">
    <property type="component" value="Unassembled WGS sequence"/>
</dbReference>
<sequence length="464" mass="51033">MTILSTSPAEVLGLQYEEPQYEPEDYDTVSHLESDEYYESDPHSEADSVTEGHREPPPQRTHTAPIVETQDQSAELANRLEEEYSTVDPAYTERAFKDLAEELQDQAPRATTRFTEYKVLTARAAQQPEYEESQSIGQRASAGRPFALLKKPMQATVSDDVEDHSSTSTWEAGEKFGDFPVTTVSVQRGLQPLQKLERTASTGRASAMKDRGPTLQLESSLSPVIAERSSAEECESFSPVTKNWGTPISSQVPIRAASISGEVGEALEKTISPYAASLEPTQDTKLSGVFSHSNTTISTNNEVAPPKVQRQIMAQPIVNSKEELSPIKWWFSSDAEKSVIVPIRVDRMSTDISMKATRMERQPAIAAEGSSDNTFGDGPDAESIIGLVTNKKPIGLASVEDSPLTGRSTIQYSISQERGPSNFNEEVQRSLLPFSLSPGHTQFERFKTQQGEEQGLESRLVAVQ</sequence>
<feature type="compositionally biased region" description="Basic and acidic residues" evidence="1">
    <location>
        <begin position="28"/>
        <end position="57"/>
    </location>
</feature>
<name>A0A9P4NCS4_9PLEO</name>
<gene>
    <name evidence="2" type="ORF">CC78DRAFT_4739</name>
</gene>
<proteinExistence type="predicted"/>
<feature type="region of interest" description="Disordered" evidence="1">
    <location>
        <begin position="1"/>
        <end position="71"/>
    </location>
</feature>
<dbReference type="EMBL" id="ML986578">
    <property type="protein sequence ID" value="KAF2270859.1"/>
    <property type="molecule type" value="Genomic_DNA"/>
</dbReference>
<keyword evidence="3" id="KW-1185">Reference proteome</keyword>